<dbReference type="PANTHER" id="PTHR47926:SF526">
    <property type="entry name" value="PENTACOTRIPEPTIDE-REPEAT REGION OF PRORP DOMAIN-CONTAINING PROTEIN"/>
    <property type="match status" value="1"/>
</dbReference>
<evidence type="ECO:0000313" key="4">
    <source>
        <dbReference type="Proteomes" id="UP001314170"/>
    </source>
</evidence>
<keyword evidence="1" id="KW-0677">Repeat</keyword>
<dbReference type="GO" id="GO:0003723">
    <property type="term" value="F:RNA binding"/>
    <property type="evidence" value="ECO:0007669"/>
    <property type="project" value="InterPro"/>
</dbReference>
<accession>A0AAV1QTZ4</accession>
<organism evidence="3 4">
    <name type="scientific">Dovyalis caffra</name>
    <dbReference type="NCBI Taxonomy" id="77055"/>
    <lineage>
        <taxon>Eukaryota</taxon>
        <taxon>Viridiplantae</taxon>
        <taxon>Streptophyta</taxon>
        <taxon>Embryophyta</taxon>
        <taxon>Tracheophyta</taxon>
        <taxon>Spermatophyta</taxon>
        <taxon>Magnoliopsida</taxon>
        <taxon>eudicotyledons</taxon>
        <taxon>Gunneridae</taxon>
        <taxon>Pentapetalae</taxon>
        <taxon>rosids</taxon>
        <taxon>fabids</taxon>
        <taxon>Malpighiales</taxon>
        <taxon>Salicaceae</taxon>
        <taxon>Flacourtieae</taxon>
        <taxon>Dovyalis</taxon>
    </lineage>
</organism>
<name>A0AAV1QTZ4_9ROSI</name>
<dbReference type="FunFam" id="1.25.40.10:FF:000090">
    <property type="entry name" value="Pentatricopeptide repeat-containing protein, chloroplastic"/>
    <property type="match status" value="1"/>
</dbReference>
<protein>
    <recommendedName>
        <fullName evidence="5">Pentatricopeptide repeat-containing protein</fullName>
    </recommendedName>
</protein>
<comment type="caution">
    <text evidence="3">The sequence shown here is derived from an EMBL/GenBank/DDBJ whole genome shotgun (WGS) entry which is preliminary data.</text>
</comment>
<keyword evidence="4" id="KW-1185">Reference proteome</keyword>
<dbReference type="Pfam" id="PF01535">
    <property type="entry name" value="PPR"/>
    <property type="match status" value="3"/>
</dbReference>
<dbReference type="InterPro" id="IPR046848">
    <property type="entry name" value="E_motif"/>
</dbReference>
<dbReference type="InterPro" id="IPR002885">
    <property type="entry name" value="PPR_rpt"/>
</dbReference>
<dbReference type="InterPro" id="IPR011990">
    <property type="entry name" value="TPR-like_helical_dom_sf"/>
</dbReference>
<dbReference type="Pfam" id="PF20431">
    <property type="entry name" value="E_motif"/>
    <property type="match status" value="1"/>
</dbReference>
<dbReference type="PROSITE" id="PS51375">
    <property type="entry name" value="PPR"/>
    <property type="match status" value="1"/>
</dbReference>
<reference evidence="3 4" key="1">
    <citation type="submission" date="2024-01" db="EMBL/GenBank/DDBJ databases">
        <authorList>
            <person name="Waweru B."/>
        </authorList>
    </citation>
    <scope>NUCLEOTIDE SEQUENCE [LARGE SCALE GENOMIC DNA]</scope>
</reference>
<evidence type="ECO:0000256" key="2">
    <source>
        <dbReference type="PROSITE-ProRule" id="PRU00708"/>
    </source>
</evidence>
<sequence>MIYVQWDEGEECLLLDHYDFRACKKRQVQASIEFVRSNEESPCGIGPGGISGSLDSMCRTFGGFDVREVDSLVYSKDLCWFKPAGVGFFEQCTYIHVYASCGMIEEAYEIFRWMPEKNTISWTSLITAFAKRGYAQEALQVFHLMQTVGTMEERPDAITFIAVLSACSHAGLDMIQCWRIKPRIEHYGCVVDLLSRAGFLDEARDLIETMPKKPNDAVWGALLGGCRIHSNSELASHVSQKLMVERDSDKAARYLSHLAHVSGTAEKWQDAATVREKMVSIGAKTHAGRSWIQINEGIRDFVANDRTHKNASSIYEMLRMITWQAKLEGYKPDISKVLQRRSQSTNL</sequence>
<dbReference type="GO" id="GO:0009451">
    <property type="term" value="P:RNA modification"/>
    <property type="evidence" value="ECO:0007669"/>
    <property type="project" value="InterPro"/>
</dbReference>
<dbReference type="Proteomes" id="UP001314170">
    <property type="component" value="Unassembled WGS sequence"/>
</dbReference>
<gene>
    <name evidence="3" type="ORF">DCAF_LOCUS1415</name>
</gene>
<dbReference type="Gene3D" id="1.25.40.10">
    <property type="entry name" value="Tetratricopeptide repeat domain"/>
    <property type="match status" value="2"/>
</dbReference>
<proteinExistence type="predicted"/>
<dbReference type="InterPro" id="IPR046960">
    <property type="entry name" value="PPR_At4g14850-like_plant"/>
</dbReference>
<evidence type="ECO:0000313" key="3">
    <source>
        <dbReference type="EMBL" id="CAK7323785.1"/>
    </source>
</evidence>
<dbReference type="PANTHER" id="PTHR47926">
    <property type="entry name" value="PENTATRICOPEPTIDE REPEAT-CONTAINING PROTEIN"/>
    <property type="match status" value="1"/>
</dbReference>
<evidence type="ECO:0008006" key="5">
    <source>
        <dbReference type="Google" id="ProtNLM"/>
    </source>
</evidence>
<dbReference type="AlphaFoldDB" id="A0AAV1QTZ4"/>
<evidence type="ECO:0000256" key="1">
    <source>
        <dbReference type="ARBA" id="ARBA00022737"/>
    </source>
</evidence>
<feature type="repeat" description="PPR" evidence="2">
    <location>
        <begin position="118"/>
        <end position="152"/>
    </location>
</feature>
<dbReference type="NCBIfam" id="TIGR00756">
    <property type="entry name" value="PPR"/>
    <property type="match status" value="1"/>
</dbReference>
<dbReference type="EMBL" id="CAWUPB010000131">
    <property type="protein sequence ID" value="CAK7323785.1"/>
    <property type="molecule type" value="Genomic_DNA"/>
</dbReference>